<evidence type="ECO:0000259" key="1">
    <source>
        <dbReference type="Pfam" id="PF09848"/>
    </source>
</evidence>
<dbReference type="InterPro" id="IPR018647">
    <property type="entry name" value="SLFN_3-like_DNA/RNA_helicase"/>
</dbReference>
<accession>A0AAN6XU45</accession>
<dbReference type="CDD" id="cd11537">
    <property type="entry name" value="NTP-PPase_RS21-C6_like"/>
    <property type="match status" value="1"/>
</dbReference>
<proteinExistence type="predicted"/>
<reference evidence="2" key="1">
    <citation type="journal article" date="2023" name="Mol. Phylogenet. Evol.">
        <title>Genome-scale phylogeny and comparative genomics of the fungal order Sordariales.</title>
        <authorList>
            <person name="Hensen N."/>
            <person name="Bonometti L."/>
            <person name="Westerberg I."/>
            <person name="Brannstrom I.O."/>
            <person name="Guillou S."/>
            <person name="Cros-Aarteil S."/>
            <person name="Calhoun S."/>
            <person name="Haridas S."/>
            <person name="Kuo A."/>
            <person name="Mondo S."/>
            <person name="Pangilinan J."/>
            <person name="Riley R."/>
            <person name="LaButti K."/>
            <person name="Andreopoulos B."/>
            <person name="Lipzen A."/>
            <person name="Chen C."/>
            <person name="Yan M."/>
            <person name="Daum C."/>
            <person name="Ng V."/>
            <person name="Clum A."/>
            <person name="Steindorff A."/>
            <person name="Ohm R.A."/>
            <person name="Martin F."/>
            <person name="Silar P."/>
            <person name="Natvig D.O."/>
            <person name="Lalanne C."/>
            <person name="Gautier V."/>
            <person name="Ament-Velasquez S.L."/>
            <person name="Kruys A."/>
            <person name="Hutchinson M.I."/>
            <person name="Powell A.J."/>
            <person name="Barry K."/>
            <person name="Miller A.N."/>
            <person name="Grigoriev I.V."/>
            <person name="Debuchy R."/>
            <person name="Gladieux P."/>
            <person name="Hiltunen Thoren M."/>
            <person name="Johannesson H."/>
        </authorList>
    </citation>
    <scope>NUCLEOTIDE SEQUENCE</scope>
    <source>
        <strain evidence="2">PSN293</strain>
    </source>
</reference>
<dbReference type="EMBL" id="MU858371">
    <property type="protein sequence ID" value="KAK4206651.1"/>
    <property type="molecule type" value="Genomic_DNA"/>
</dbReference>
<dbReference type="PANTHER" id="PTHR46523">
    <property type="entry name" value="DCTP PYROPHOSPHATASE 1"/>
    <property type="match status" value="1"/>
</dbReference>
<organism evidence="2 3">
    <name type="scientific">Rhypophila decipiens</name>
    <dbReference type="NCBI Taxonomy" id="261697"/>
    <lineage>
        <taxon>Eukaryota</taxon>
        <taxon>Fungi</taxon>
        <taxon>Dikarya</taxon>
        <taxon>Ascomycota</taxon>
        <taxon>Pezizomycotina</taxon>
        <taxon>Sordariomycetes</taxon>
        <taxon>Sordariomycetidae</taxon>
        <taxon>Sordariales</taxon>
        <taxon>Naviculisporaceae</taxon>
        <taxon>Rhypophila</taxon>
    </lineage>
</organism>
<name>A0AAN6XU45_9PEZI</name>
<dbReference type="AlphaFoldDB" id="A0AAN6XU45"/>
<dbReference type="InterPro" id="IPR025984">
    <property type="entry name" value="DCTPP"/>
</dbReference>
<evidence type="ECO:0000313" key="2">
    <source>
        <dbReference type="EMBL" id="KAK4206651.1"/>
    </source>
</evidence>
<dbReference type="Gene3D" id="1.10.287.1080">
    <property type="entry name" value="MazG-like"/>
    <property type="match status" value="1"/>
</dbReference>
<comment type="caution">
    <text evidence="2">The sequence shown here is derived from an EMBL/GenBank/DDBJ whole genome shotgun (WGS) entry which is preliminary data.</text>
</comment>
<dbReference type="PANTHER" id="PTHR46523:SF1">
    <property type="entry name" value="DCTP PYROPHOSPHATASE 1"/>
    <property type="match status" value="1"/>
</dbReference>
<sequence length="618" mass="70460">MVGEETQKTLAAFVAERDWDQFHSPENLAKSIAIEAGELLECFQWTSNPDPKRVREELADRATPADPETFTLARLATWQSDFREHLATPEKQHLQYFRPIINERFNKSVCLDLESYLIKMLAGDGANRVLNRNNGITDGRYYQCEMYRDGFQHIFDQLRADGLFTRSIPEIENSDLFKLSPFKALTEDQADSVEEIVNKLLTAMERDQGSMMVIQGDPGTGKTVAAIYLIKLLQDIGTFTTLEDLDSDLRFSEFFTASNRDLIRNRRIGLVVPQQSLRASIAKVFQSIPGMNPAMVMTPFEVGKSNEMFDVAVVDEAHRLNQRANQSSARPNTSFGEITETLFGADDYNKTQLDWMRKKSRHLILLLDSEQSVRPADLPPELLSVVIAEARASQLHYQLKTQMRVKAGSDYVSYVRWMLNPRPTRAPPQIRDFADYDFRLVDRVSSMRAEIFQRDAEVGLSRMAAGFAWPWKSRDKKNRMAFDTEIDGTQMRWNSTQTDWVSSPNALQEVGSIHTVQGYDLNYLGVIIGPDLRFSHAKGGLYMHRKSYHDKKGKEGNPKLGKPNYLDDEILRFITQIYAVLLTRGIRGTYVYACDAGLRSYLSGFIPRSHDYDAMDTG</sequence>
<dbReference type="InterPro" id="IPR027417">
    <property type="entry name" value="P-loop_NTPase"/>
</dbReference>
<keyword evidence="3" id="KW-1185">Reference proteome</keyword>
<reference evidence="2" key="2">
    <citation type="submission" date="2023-05" db="EMBL/GenBank/DDBJ databases">
        <authorList>
            <consortium name="Lawrence Berkeley National Laboratory"/>
            <person name="Steindorff A."/>
            <person name="Hensen N."/>
            <person name="Bonometti L."/>
            <person name="Westerberg I."/>
            <person name="Brannstrom I.O."/>
            <person name="Guillou S."/>
            <person name="Cros-Aarteil S."/>
            <person name="Calhoun S."/>
            <person name="Haridas S."/>
            <person name="Kuo A."/>
            <person name="Mondo S."/>
            <person name="Pangilinan J."/>
            <person name="Riley R."/>
            <person name="Labutti K."/>
            <person name="Andreopoulos B."/>
            <person name="Lipzen A."/>
            <person name="Chen C."/>
            <person name="Yanf M."/>
            <person name="Daum C."/>
            <person name="Ng V."/>
            <person name="Clum A."/>
            <person name="Ohm R."/>
            <person name="Martin F."/>
            <person name="Silar P."/>
            <person name="Natvig D."/>
            <person name="Lalanne C."/>
            <person name="Gautier V."/>
            <person name="Ament-Velasquez S.L."/>
            <person name="Kruys A."/>
            <person name="Hutchinson M.I."/>
            <person name="Powell A.J."/>
            <person name="Barry K."/>
            <person name="Miller A.N."/>
            <person name="Grigoriev I.V."/>
            <person name="Debuchy R."/>
            <person name="Gladieux P."/>
            <person name="Thoren M.H."/>
            <person name="Johannesson H."/>
        </authorList>
    </citation>
    <scope>NUCLEOTIDE SEQUENCE</scope>
    <source>
        <strain evidence="2">PSN293</strain>
    </source>
</reference>
<protein>
    <recommendedName>
        <fullName evidence="1">Schlafen group 3-like DNA/RNA helicase domain-containing protein</fullName>
    </recommendedName>
</protein>
<dbReference type="Pfam" id="PF09848">
    <property type="entry name" value="SLFN-g3_helicase"/>
    <property type="match status" value="1"/>
</dbReference>
<dbReference type="InterPro" id="IPR052555">
    <property type="entry name" value="dCTP_Pyrophosphatase"/>
</dbReference>
<dbReference type="Proteomes" id="UP001301769">
    <property type="component" value="Unassembled WGS sequence"/>
</dbReference>
<dbReference type="GO" id="GO:0047429">
    <property type="term" value="F:nucleoside triphosphate diphosphatase activity"/>
    <property type="evidence" value="ECO:0007669"/>
    <property type="project" value="InterPro"/>
</dbReference>
<dbReference type="Gene3D" id="3.40.50.300">
    <property type="entry name" value="P-loop containing nucleotide triphosphate hydrolases"/>
    <property type="match status" value="1"/>
</dbReference>
<dbReference type="SUPFAM" id="SSF101386">
    <property type="entry name" value="all-alpha NTP pyrophosphatases"/>
    <property type="match status" value="1"/>
</dbReference>
<gene>
    <name evidence="2" type="ORF">QBC37DRAFT_458149</name>
</gene>
<dbReference type="GO" id="GO:0009143">
    <property type="term" value="P:nucleoside triphosphate catabolic process"/>
    <property type="evidence" value="ECO:0007669"/>
    <property type="project" value="InterPro"/>
</dbReference>
<evidence type="ECO:0000313" key="3">
    <source>
        <dbReference type="Proteomes" id="UP001301769"/>
    </source>
</evidence>
<feature type="domain" description="Schlafen group 3-like DNA/RNA helicase" evidence="1">
    <location>
        <begin position="210"/>
        <end position="595"/>
    </location>
</feature>
<dbReference type="SUPFAM" id="SSF52540">
    <property type="entry name" value="P-loop containing nucleoside triphosphate hydrolases"/>
    <property type="match status" value="1"/>
</dbReference>